<dbReference type="InterPro" id="IPR051703">
    <property type="entry name" value="NF-kappa-B_Signaling_Reg"/>
</dbReference>
<proteinExistence type="predicted"/>
<dbReference type="Gene3D" id="3.90.320.10">
    <property type="match status" value="1"/>
</dbReference>
<name>A0A9P0DLB9_PHACE</name>
<dbReference type="InterPro" id="IPR011604">
    <property type="entry name" value="PDDEXK-like_dom_sf"/>
</dbReference>
<dbReference type="CDD" id="cd22343">
    <property type="entry name" value="PDDEXK_lambda_exonuclease-like"/>
    <property type="match status" value="1"/>
</dbReference>
<dbReference type="Pfam" id="PF09588">
    <property type="entry name" value="YqaJ"/>
    <property type="match status" value="1"/>
</dbReference>
<evidence type="ECO:0000259" key="1">
    <source>
        <dbReference type="Pfam" id="PF09588"/>
    </source>
</evidence>
<dbReference type="PANTHER" id="PTHR46609:SF8">
    <property type="entry name" value="YQAJ VIRAL RECOMBINASE DOMAIN-CONTAINING PROTEIN"/>
    <property type="match status" value="1"/>
</dbReference>
<dbReference type="SUPFAM" id="SSF52980">
    <property type="entry name" value="Restriction endonuclease-like"/>
    <property type="match status" value="1"/>
</dbReference>
<gene>
    <name evidence="2" type="ORF">PHAECO_LOCUS9269</name>
</gene>
<dbReference type="InterPro" id="IPR011335">
    <property type="entry name" value="Restrct_endonuc-II-like"/>
</dbReference>
<dbReference type="OrthoDB" id="6761803at2759"/>
<dbReference type="EMBL" id="OU896711">
    <property type="protein sequence ID" value="CAH1170830.1"/>
    <property type="molecule type" value="Genomic_DNA"/>
</dbReference>
<dbReference type="GO" id="GO:0006281">
    <property type="term" value="P:DNA repair"/>
    <property type="evidence" value="ECO:0007669"/>
    <property type="project" value="UniProtKB-ARBA"/>
</dbReference>
<dbReference type="PANTHER" id="PTHR46609">
    <property type="entry name" value="EXONUCLEASE, PHAGE-TYPE/RECB, C-TERMINAL DOMAIN-CONTAINING PROTEIN"/>
    <property type="match status" value="1"/>
</dbReference>
<keyword evidence="3" id="KW-1185">Reference proteome</keyword>
<reference evidence="2" key="2">
    <citation type="submission" date="2022-10" db="EMBL/GenBank/DDBJ databases">
        <authorList>
            <consortium name="ENA_rothamsted_submissions"/>
            <consortium name="culmorum"/>
            <person name="King R."/>
        </authorList>
    </citation>
    <scope>NUCLEOTIDE SEQUENCE</scope>
</reference>
<organism evidence="2 3">
    <name type="scientific">Phaedon cochleariae</name>
    <name type="common">Mustard beetle</name>
    <dbReference type="NCBI Taxonomy" id="80249"/>
    <lineage>
        <taxon>Eukaryota</taxon>
        <taxon>Metazoa</taxon>
        <taxon>Ecdysozoa</taxon>
        <taxon>Arthropoda</taxon>
        <taxon>Hexapoda</taxon>
        <taxon>Insecta</taxon>
        <taxon>Pterygota</taxon>
        <taxon>Neoptera</taxon>
        <taxon>Endopterygota</taxon>
        <taxon>Coleoptera</taxon>
        <taxon>Polyphaga</taxon>
        <taxon>Cucujiformia</taxon>
        <taxon>Chrysomeloidea</taxon>
        <taxon>Chrysomelidae</taxon>
        <taxon>Chrysomelinae</taxon>
        <taxon>Chrysomelini</taxon>
        <taxon>Phaedon</taxon>
    </lineage>
</organism>
<evidence type="ECO:0000313" key="3">
    <source>
        <dbReference type="Proteomes" id="UP001153737"/>
    </source>
</evidence>
<dbReference type="Proteomes" id="UP001153737">
    <property type="component" value="Chromosome 5"/>
</dbReference>
<dbReference type="AlphaFoldDB" id="A0A9P0DLB9"/>
<reference evidence="2" key="1">
    <citation type="submission" date="2022-01" db="EMBL/GenBank/DDBJ databases">
        <authorList>
            <person name="King R."/>
        </authorList>
    </citation>
    <scope>NUCLEOTIDE SEQUENCE</scope>
</reference>
<feature type="domain" description="YqaJ viral recombinase" evidence="1">
    <location>
        <begin position="56"/>
        <end position="160"/>
    </location>
</feature>
<evidence type="ECO:0000313" key="2">
    <source>
        <dbReference type="EMBL" id="CAH1170830.1"/>
    </source>
</evidence>
<accession>A0A9P0DLB9</accession>
<protein>
    <recommendedName>
        <fullName evidence="1">YqaJ viral recombinase domain-containing protein</fullName>
    </recommendedName>
</protein>
<dbReference type="InterPro" id="IPR019080">
    <property type="entry name" value="YqaJ_viral_recombinase"/>
</dbReference>
<sequence length="205" mass="23930">MENDRFQKCFRHIFWFTGIVVMYDVQNMELFNLCKVTLDEAVHIEEITRKQSKSDHWIKQRQNRITSSKFGDIIKRKAPVNESLINRIWPRTSVTTASMKMGLDNEEKAVEKYLMDNPTYKAFTCGVCINPGIPFLASTPDRLIYDTETEQCHLLEIKTLVKGGLTLKQTVRECIQDKSAPFLEVTRENEIRLKENHGHYMQIQA</sequence>